<evidence type="ECO:0000313" key="2">
    <source>
        <dbReference type="Proteomes" id="UP000183988"/>
    </source>
</evidence>
<dbReference type="STRING" id="930117.SAMN05216225_1001332"/>
<gene>
    <name evidence="1" type="ORF">SAMN05216225_1001332</name>
</gene>
<evidence type="ECO:0000313" key="1">
    <source>
        <dbReference type="EMBL" id="SHF56604.1"/>
    </source>
</evidence>
<dbReference type="OrthoDB" id="2678750at2"/>
<dbReference type="Proteomes" id="UP000183988">
    <property type="component" value="Unassembled WGS sequence"/>
</dbReference>
<name>A0A1M5CPA2_9BACI</name>
<evidence type="ECO:0008006" key="3">
    <source>
        <dbReference type="Google" id="ProtNLM"/>
    </source>
</evidence>
<dbReference type="AlphaFoldDB" id="A0A1M5CPA2"/>
<dbReference type="RefSeq" id="WP_072887329.1">
    <property type="nucleotide sequence ID" value="NZ_FQVW01000001.1"/>
</dbReference>
<protein>
    <recommendedName>
        <fullName evidence="3">DUF2487 domain-containing protein</fullName>
    </recommendedName>
</protein>
<dbReference type="EMBL" id="FQVW01000001">
    <property type="protein sequence ID" value="SHF56604.1"/>
    <property type="molecule type" value="Genomic_DNA"/>
</dbReference>
<keyword evidence="2" id="KW-1185">Reference proteome</keyword>
<reference evidence="1 2" key="1">
    <citation type="submission" date="2016-11" db="EMBL/GenBank/DDBJ databases">
        <authorList>
            <person name="Jaros S."/>
            <person name="Januszkiewicz K."/>
            <person name="Wedrychowicz H."/>
        </authorList>
    </citation>
    <scope>NUCLEOTIDE SEQUENCE [LARGE SCALE GENOMIC DNA]</scope>
    <source>
        <strain evidence="1 2">IBRC-M 10683</strain>
    </source>
</reference>
<dbReference type="Pfam" id="PF10673">
    <property type="entry name" value="DUF2487"/>
    <property type="match status" value="1"/>
</dbReference>
<dbReference type="InterPro" id="IPR019615">
    <property type="entry name" value="DUF2487"/>
</dbReference>
<sequence>MRWVKDDIQTYKKGKEYFDTVIVPVIPFHLSQDAELDKSTSLSEVMNILAHEIEKELSGRVLLIPGYHYIKQSDKEEEVKRINSWVEDIQKQPFNHIFFLTFDPSWKKYERELEGNLLWLPGIQSDNIHSDEMHSMIRNQVAQIGELIRSYW</sequence>
<accession>A0A1M5CPA2</accession>
<organism evidence="1 2">
    <name type="scientific">Ornithinibacillus halophilus</name>
    <dbReference type="NCBI Taxonomy" id="930117"/>
    <lineage>
        <taxon>Bacteria</taxon>
        <taxon>Bacillati</taxon>
        <taxon>Bacillota</taxon>
        <taxon>Bacilli</taxon>
        <taxon>Bacillales</taxon>
        <taxon>Bacillaceae</taxon>
        <taxon>Ornithinibacillus</taxon>
    </lineage>
</organism>
<proteinExistence type="predicted"/>